<keyword evidence="4" id="KW-1185">Reference proteome</keyword>
<evidence type="ECO:0000259" key="2">
    <source>
        <dbReference type="PROSITE" id="PS50003"/>
    </source>
</evidence>
<dbReference type="InterPro" id="IPR026088">
    <property type="entry name" value="Niban-like"/>
</dbReference>
<feature type="region of interest" description="Disordered" evidence="1">
    <location>
        <begin position="565"/>
        <end position="584"/>
    </location>
</feature>
<feature type="compositionally biased region" description="Basic and acidic residues" evidence="1">
    <location>
        <begin position="565"/>
        <end position="576"/>
    </location>
</feature>
<protein>
    <recommendedName>
        <fullName evidence="2">PH domain-containing protein</fullName>
    </recommendedName>
</protein>
<dbReference type="InterPro" id="IPR011993">
    <property type="entry name" value="PH-like_dom_sf"/>
</dbReference>
<evidence type="ECO:0000256" key="1">
    <source>
        <dbReference type="SAM" id="MobiDB-lite"/>
    </source>
</evidence>
<accession>A0AAD7XLZ0</accession>
<dbReference type="Proteomes" id="UP001230188">
    <property type="component" value="Unassembled WGS sequence"/>
</dbReference>
<dbReference type="PANTHER" id="PTHR14392">
    <property type="entry name" value="NIBAN FAMILY MEMBER"/>
    <property type="match status" value="1"/>
</dbReference>
<sequence>MGAGFSNPLDDATRQRMQDRITEILKVFSEQFVLCYKDALISKIKEEALEEASSYELLEAEAPSYDIKSGTLTKRGGFHHHWQHRFIVMKNEADNFRMFYYEKEDQLHKPRGWIDGCGYQVKEMDAHDAKAKGAKGFAWMLEPHDDRQRVWFLAVDTEEERERWMSEMRTSCWKARSPRDPDDVIHDAFKAAYRNTRWYCHEWGWYSYTNSEPEMLGALVYRVIEREMLGDVYRKIPSGLLYHKIKTLVDKSVGSMVFTACQSAWTSGRTASAGSAEMIESAARQALTPLFAAEKDLKDKIVDKVMSVAEPVLEQVGNDVMAPIATQLLAPVVDVFSKAIVGFGRLMRPVVKALADERASGTWTKGAAGTDAKLHALCLRARRDCDASWHGPMKDACDVLREFRHNDVARIIDSVVSSFNLFRLTYAIESSIRKILHNAVYTFEKRCESELPKEDGAEPPPARDPVAAMRDDVAPKLAHDLETVINDSITEVFYWFIEDAVNHNIVTPVKELVKPIDDEIPEPVKALVVLQSLAEDVITDVVTNSISIITKGGLSTLPFSEQARSEFSEPAAVREDDDKDILDE</sequence>
<dbReference type="PANTHER" id="PTHR14392:SF8">
    <property type="entry name" value="PH DOMAIN-CONTAINING PROTEIN DDB_G0267786"/>
    <property type="match status" value="1"/>
</dbReference>
<dbReference type="AlphaFoldDB" id="A0AAD7XLZ0"/>
<dbReference type="SMART" id="SM00233">
    <property type="entry name" value="PH"/>
    <property type="match status" value="1"/>
</dbReference>
<reference evidence="3" key="1">
    <citation type="submission" date="2023-01" db="EMBL/GenBank/DDBJ databases">
        <title>Metagenome sequencing of chrysophaentin producing Chrysophaeum taylorii.</title>
        <authorList>
            <person name="Davison J."/>
            <person name="Bewley C."/>
        </authorList>
    </citation>
    <scope>NUCLEOTIDE SEQUENCE</scope>
    <source>
        <strain evidence="3">NIES-1699</strain>
    </source>
</reference>
<gene>
    <name evidence="3" type="ORF">CTAYLR_005102</name>
</gene>
<comment type="caution">
    <text evidence="3">The sequence shown here is derived from an EMBL/GenBank/DDBJ whole genome shotgun (WGS) entry which is preliminary data.</text>
</comment>
<organism evidence="3 4">
    <name type="scientific">Chrysophaeum taylorii</name>
    <dbReference type="NCBI Taxonomy" id="2483200"/>
    <lineage>
        <taxon>Eukaryota</taxon>
        <taxon>Sar</taxon>
        <taxon>Stramenopiles</taxon>
        <taxon>Ochrophyta</taxon>
        <taxon>Pelagophyceae</taxon>
        <taxon>Pelagomonadales</taxon>
        <taxon>Pelagomonadaceae</taxon>
        <taxon>Chrysophaeum</taxon>
    </lineage>
</organism>
<name>A0AAD7XLZ0_9STRA</name>
<dbReference type="PROSITE" id="PS50003">
    <property type="entry name" value="PH_DOMAIN"/>
    <property type="match status" value="1"/>
</dbReference>
<dbReference type="InterPro" id="IPR001849">
    <property type="entry name" value="PH_domain"/>
</dbReference>
<dbReference type="SUPFAM" id="SSF50729">
    <property type="entry name" value="PH domain-like"/>
    <property type="match status" value="1"/>
</dbReference>
<evidence type="ECO:0000313" key="3">
    <source>
        <dbReference type="EMBL" id="KAJ8603496.1"/>
    </source>
</evidence>
<proteinExistence type="predicted"/>
<dbReference type="Pfam" id="PF00169">
    <property type="entry name" value="PH"/>
    <property type="match status" value="1"/>
</dbReference>
<dbReference type="EMBL" id="JAQMWT010000350">
    <property type="protein sequence ID" value="KAJ8603496.1"/>
    <property type="molecule type" value="Genomic_DNA"/>
</dbReference>
<evidence type="ECO:0000313" key="4">
    <source>
        <dbReference type="Proteomes" id="UP001230188"/>
    </source>
</evidence>
<feature type="domain" description="PH" evidence="2">
    <location>
        <begin position="65"/>
        <end position="173"/>
    </location>
</feature>
<dbReference type="Gene3D" id="2.30.29.30">
    <property type="entry name" value="Pleckstrin-homology domain (PH domain)/Phosphotyrosine-binding domain (PTB)"/>
    <property type="match status" value="1"/>
</dbReference>